<name>A0A3M8DWL8_9BACL</name>
<accession>A0A3M8DWL8</accession>
<organism evidence="2 3">
    <name type="scientific">Brevibacillus fluminis</name>
    <dbReference type="NCBI Taxonomy" id="511487"/>
    <lineage>
        <taxon>Bacteria</taxon>
        <taxon>Bacillati</taxon>
        <taxon>Bacillota</taxon>
        <taxon>Bacilli</taxon>
        <taxon>Bacillales</taxon>
        <taxon>Paenibacillaceae</taxon>
        <taxon>Brevibacillus</taxon>
    </lineage>
</organism>
<gene>
    <name evidence="2" type="ORF">EDM56_02135</name>
</gene>
<protein>
    <submittedName>
        <fullName evidence="2">Uncharacterized protein</fullName>
    </submittedName>
</protein>
<comment type="caution">
    <text evidence="2">The sequence shown here is derived from an EMBL/GenBank/DDBJ whole genome shotgun (WGS) entry which is preliminary data.</text>
</comment>
<feature type="coiled-coil region" evidence="1">
    <location>
        <begin position="2"/>
        <end position="39"/>
    </location>
</feature>
<evidence type="ECO:0000313" key="2">
    <source>
        <dbReference type="EMBL" id="RNB92516.1"/>
    </source>
</evidence>
<keyword evidence="3" id="KW-1185">Reference proteome</keyword>
<dbReference type="RefSeq" id="WP_122916221.1">
    <property type="nucleotide sequence ID" value="NZ_RHHQ01000003.1"/>
</dbReference>
<sequence length="234" mass="26671">MLAVKASRLVELVEQKEKLEREKDLLLQFTTRKQQLKEALEGLAEVTLSMNTMRNIDIACPDFTNVINNVSNMAEVYRKNIEQQPEWILESSDIPSFVRSLKSASTTVKKALLDAWKTYVNSLLPQINQETLLIFRKISSFRADIEKMEHHLQAIHTIASCLPLNDSDIKKLQDRSADIHQIWMKFGQGNVPKEVLDFLKLAGSSVGAPIHLLTPEVITWLEDHGITNHCTIRI</sequence>
<dbReference type="AlphaFoldDB" id="A0A3M8DWL8"/>
<reference evidence="2 3" key="1">
    <citation type="submission" date="2018-10" db="EMBL/GenBank/DDBJ databases">
        <title>Phylogenomics of Brevibacillus.</title>
        <authorList>
            <person name="Dunlap C."/>
        </authorList>
    </citation>
    <scope>NUCLEOTIDE SEQUENCE [LARGE SCALE GENOMIC DNA]</scope>
    <source>
        <strain evidence="2 3">JCM 15716</strain>
    </source>
</reference>
<keyword evidence="1" id="KW-0175">Coiled coil</keyword>
<dbReference type="OrthoDB" id="511988at2"/>
<proteinExistence type="predicted"/>
<dbReference type="EMBL" id="RHHQ01000003">
    <property type="protein sequence ID" value="RNB92516.1"/>
    <property type="molecule type" value="Genomic_DNA"/>
</dbReference>
<evidence type="ECO:0000256" key="1">
    <source>
        <dbReference type="SAM" id="Coils"/>
    </source>
</evidence>
<evidence type="ECO:0000313" key="3">
    <source>
        <dbReference type="Proteomes" id="UP000271031"/>
    </source>
</evidence>
<dbReference type="Proteomes" id="UP000271031">
    <property type="component" value="Unassembled WGS sequence"/>
</dbReference>